<name>A0ACB0ZMJ8_MELEN</name>
<gene>
    <name evidence="1" type="ORF">MENTE1834_LOCUS27475</name>
</gene>
<dbReference type="Proteomes" id="UP001497535">
    <property type="component" value="Unassembled WGS sequence"/>
</dbReference>
<keyword evidence="2" id="KW-1185">Reference proteome</keyword>
<sequence>MRSIKEHKKRLLSSQLLPKNFPSLLFFYSSHSSLQAVLIPLPLSKKFFSIFYLVFFKKSLIRGIGYELNEEIF</sequence>
<organism evidence="1 2">
    <name type="scientific">Meloidogyne enterolobii</name>
    <name type="common">Root-knot nematode worm</name>
    <name type="synonym">Meloidogyne mayaguensis</name>
    <dbReference type="NCBI Taxonomy" id="390850"/>
    <lineage>
        <taxon>Eukaryota</taxon>
        <taxon>Metazoa</taxon>
        <taxon>Ecdysozoa</taxon>
        <taxon>Nematoda</taxon>
        <taxon>Chromadorea</taxon>
        <taxon>Rhabditida</taxon>
        <taxon>Tylenchina</taxon>
        <taxon>Tylenchomorpha</taxon>
        <taxon>Tylenchoidea</taxon>
        <taxon>Meloidogynidae</taxon>
        <taxon>Meloidogyninae</taxon>
        <taxon>Meloidogyne</taxon>
    </lineage>
</organism>
<reference evidence="1" key="1">
    <citation type="submission" date="2023-11" db="EMBL/GenBank/DDBJ databases">
        <authorList>
            <person name="Poullet M."/>
        </authorList>
    </citation>
    <scope>NUCLEOTIDE SEQUENCE</scope>
    <source>
        <strain evidence="1">E1834</strain>
    </source>
</reference>
<evidence type="ECO:0000313" key="1">
    <source>
        <dbReference type="EMBL" id="CAK5080310.1"/>
    </source>
</evidence>
<proteinExistence type="predicted"/>
<protein>
    <submittedName>
        <fullName evidence="1">Uncharacterized protein</fullName>
    </submittedName>
</protein>
<accession>A0ACB0ZMJ8</accession>
<dbReference type="EMBL" id="CAVMJV010000041">
    <property type="protein sequence ID" value="CAK5080310.1"/>
    <property type="molecule type" value="Genomic_DNA"/>
</dbReference>
<comment type="caution">
    <text evidence="1">The sequence shown here is derived from an EMBL/GenBank/DDBJ whole genome shotgun (WGS) entry which is preliminary data.</text>
</comment>
<evidence type="ECO:0000313" key="2">
    <source>
        <dbReference type="Proteomes" id="UP001497535"/>
    </source>
</evidence>